<dbReference type="AlphaFoldDB" id="E3Q4A8"/>
<evidence type="ECO:0000256" key="1">
    <source>
        <dbReference type="SAM" id="MobiDB-lite"/>
    </source>
</evidence>
<dbReference type="GeneID" id="24405929"/>
<dbReference type="VEuPathDB" id="FungiDB:GLRG_00564"/>
<name>E3Q4A8_COLGM</name>
<proteinExistence type="predicted"/>
<accession>E3Q4A8</accession>
<dbReference type="HOGENOM" id="CLU_2209834_0_0_1"/>
<keyword evidence="3" id="KW-1185">Reference proteome</keyword>
<gene>
    <name evidence="2" type="ORF">GLRG_00564</name>
</gene>
<feature type="region of interest" description="Disordered" evidence="1">
    <location>
        <begin position="1"/>
        <end position="32"/>
    </location>
</feature>
<reference evidence="3" key="1">
    <citation type="journal article" date="2012" name="Nat. Genet.">
        <title>Lifestyle transitions in plant pathogenic Colletotrichum fungi deciphered by genome and transcriptome analyses.</title>
        <authorList>
            <person name="O'Connell R.J."/>
            <person name="Thon M.R."/>
            <person name="Hacquard S."/>
            <person name="Amyotte S.G."/>
            <person name="Kleemann J."/>
            <person name="Torres M.F."/>
            <person name="Damm U."/>
            <person name="Buiate E.A."/>
            <person name="Epstein L."/>
            <person name="Alkan N."/>
            <person name="Altmueller J."/>
            <person name="Alvarado-Balderrama L."/>
            <person name="Bauser C.A."/>
            <person name="Becker C."/>
            <person name="Birren B.W."/>
            <person name="Chen Z."/>
            <person name="Choi J."/>
            <person name="Crouch J.A."/>
            <person name="Duvick J.P."/>
            <person name="Farman M.A."/>
            <person name="Gan P."/>
            <person name="Heiman D."/>
            <person name="Henrissat B."/>
            <person name="Howard R.J."/>
            <person name="Kabbage M."/>
            <person name="Koch C."/>
            <person name="Kracher B."/>
            <person name="Kubo Y."/>
            <person name="Law A.D."/>
            <person name="Lebrun M.-H."/>
            <person name="Lee Y.-H."/>
            <person name="Miyara I."/>
            <person name="Moore N."/>
            <person name="Neumann U."/>
            <person name="Nordstroem K."/>
            <person name="Panaccione D.G."/>
            <person name="Panstruga R."/>
            <person name="Place M."/>
            <person name="Proctor R.H."/>
            <person name="Prusky D."/>
            <person name="Rech G."/>
            <person name="Reinhardt R."/>
            <person name="Rollins J.A."/>
            <person name="Rounsley S."/>
            <person name="Schardl C.L."/>
            <person name="Schwartz D.C."/>
            <person name="Shenoy N."/>
            <person name="Shirasu K."/>
            <person name="Sikhakolli U.R."/>
            <person name="Stueber K."/>
            <person name="Sukno S.A."/>
            <person name="Sweigard J.A."/>
            <person name="Takano Y."/>
            <person name="Takahara H."/>
            <person name="Trail F."/>
            <person name="van der Does H.C."/>
            <person name="Voll L.M."/>
            <person name="Will I."/>
            <person name="Young S."/>
            <person name="Zeng Q."/>
            <person name="Zhang J."/>
            <person name="Zhou S."/>
            <person name="Dickman M.B."/>
            <person name="Schulze-Lefert P."/>
            <person name="Ver Loren van Themaat E."/>
            <person name="Ma L.-J."/>
            <person name="Vaillancourt L.J."/>
        </authorList>
    </citation>
    <scope>NUCLEOTIDE SEQUENCE [LARGE SCALE GENOMIC DNA]</scope>
    <source>
        <strain evidence="3">M1.001 / M2 / FGSC 10212</strain>
    </source>
</reference>
<dbReference type="Proteomes" id="UP000008782">
    <property type="component" value="Unassembled WGS sequence"/>
</dbReference>
<evidence type="ECO:0000313" key="2">
    <source>
        <dbReference type="EMBL" id="EFQ25420.1"/>
    </source>
</evidence>
<feature type="region of interest" description="Disordered" evidence="1">
    <location>
        <begin position="78"/>
        <end position="107"/>
    </location>
</feature>
<sequence length="107" mass="12248">MRFMLETKQNESGEATAYSIHQPANKPEQTRSWAKGAINQPSTHPCFFLQFSVVQRGLFRQPPRTPECPSLRLPTRLGTSAWRRRRVPAASQNQENTWAADEPRQPS</sequence>
<organism evidence="3">
    <name type="scientific">Colletotrichum graminicola (strain M1.001 / M2 / FGSC 10212)</name>
    <name type="common">Maize anthracnose fungus</name>
    <name type="synonym">Glomerella graminicola</name>
    <dbReference type="NCBI Taxonomy" id="645133"/>
    <lineage>
        <taxon>Eukaryota</taxon>
        <taxon>Fungi</taxon>
        <taxon>Dikarya</taxon>
        <taxon>Ascomycota</taxon>
        <taxon>Pezizomycotina</taxon>
        <taxon>Sordariomycetes</taxon>
        <taxon>Hypocreomycetidae</taxon>
        <taxon>Glomerellales</taxon>
        <taxon>Glomerellaceae</taxon>
        <taxon>Colletotrichum</taxon>
        <taxon>Colletotrichum graminicola species complex</taxon>
    </lineage>
</organism>
<evidence type="ECO:0000313" key="3">
    <source>
        <dbReference type="Proteomes" id="UP000008782"/>
    </source>
</evidence>
<dbReference type="RefSeq" id="XP_008089440.1">
    <property type="nucleotide sequence ID" value="XM_008091249.1"/>
</dbReference>
<protein>
    <submittedName>
        <fullName evidence="2">Uncharacterized protein</fullName>
    </submittedName>
</protein>
<dbReference type="EMBL" id="GG697332">
    <property type="protein sequence ID" value="EFQ25420.1"/>
    <property type="molecule type" value="Genomic_DNA"/>
</dbReference>